<evidence type="ECO:0000313" key="3">
    <source>
        <dbReference type="RefSeq" id="XP_016712994.1"/>
    </source>
</evidence>
<organism evidence="2 3">
    <name type="scientific">Gossypium hirsutum</name>
    <name type="common">Upland cotton</name>
    <name type="synonym">Gossypium mexicanum</name>
    <dbReference type="NCBI Taxonomy" id="3635"/>
    <lineage>
        <taxon>Eukaryota</taxon>
        <taxon>Viridiplantae</taxon>
        <taxon>Streptophyta</taxon>
        <taxon>Embryophyta</taxon>
        <taxon>Tracheophyta</taxon>
        <taxon>Spermatophyta</taxon>
        <taxon>Magnoliopsida</taxon>
        <taxon>eudicotyledons</taxon>
        <taxon>Gunneridae</taxon>
        <taxon>Pentapetalae</taxon>
        <taxon>rosids</taxon>
        <taxon>malvids</taxon>
        <taxon>Malvales</taxon>
        <taxon>Malvaceae</taxon>
        <taxon>Malvoideae</taxon>
        <taxon>Gossypium</taxon>
    </lineage>
</organism>
<dbReference type="Proteomes" id="UP000818029">
    <property type="component" value="Chromosome A07"/>
</dbReference>
<proteinExistence type="predicted"/>
<dbReference type="GeneID" id="107926611"/>
<dbReference type="KEGG" id="ghi:107926611"/>
<sequence length="156" mass="17372">MRRDFGCVCGKCLTNFISVRHFPTLTWFFPPSSCHSYLPPPSSRQITRCHFILLKSSSSQGLGFSLLERKNQPKKVRSASTTKHSTSMKIRRWSVTGLGLYTNMKTGEQTFYSGLRSNITQSGQTSTASSSVKLKSSNRKRQTGGDPINTQESVAN</sequence>
<gene>
    <name evidence="3" type="primary">LOC107926611</name>
</gene>
<dbReference type="PaxDb" id="3635-A0A1U8LIH8"/>
<dbReference type="RefSeq" id="XP_016712994.1">
    <property type="nucleotide sequence ID" value="XM_016857505.2"/>
</dbReference>
<accession>A0A1U8LIH8</accession>
<reference evidence="3" key="2">
    <citation type="submission" date="2025-08" db="UniProtKB">
        <authorList>
            <consortium name="RefSeq"/>
        </authorList>
    </citation>
    <scope>IDENTIFICATION</scope>
</reference>
<dbReference type="AlphaFoldDB" id="A0A1U8LIH8"/>
<reference evidence="2" key="1">
    <citation type="journal article" date="2020" name="Nat. Genet.">
        <title>Genomic diversifications of five Gossypium allopolyploid species and their impact on cotton improvement.</title>
        <authorList>
            <person name="Chen Z.J."/>
            <person name="Sreedasyam A."/>
            <person name="Ando A."/>
            <person name="Song Q."/>
            <person name="De Santiago L.M."/>
            <person name="Hulse-Kemp A.M."/>
            <person name="Ding M."/>
            <person name="Ye W."/>
            <person name="Kirkbride R.C."/>
            <person name="Jenkins J."/>
            <person name="Plott C."/>
            <person name="Lovell J."/>
            <person name="Lin Y.M."/>
            <person name="Vaughn R."/>
            <person name="Liu B."/>
            <person name="Simpson S."/>
            <person name="Scheffler B.E."/>
            <person name="Wen L."/>
            <person name="Saski C.A."/>
            <person name="Grover C.E."/>
            <person name="Hu G."/>
            <person name="Conover J.L."/>
            <person name="Carlson J.W."/>
            <person name="Shu S."/>
            <person name="Boston L.B."/>
            <person name="Williams M."/>
            <person name="Peterson D.G."/>
            <person name="McGee K."/>
            <person name="Jones D.C."/>
            <person name="Wendel J.F."/>
            <person name="Stelly D.M."/>
            <person name="Grimwood J."/>
            <person name="Schmutz J."/>
        </authorList>
    </citation>
    <scope>NUCLEOTIDE SEQUENCE [LARGE SCALE GENOMIC DNA]</scope>
    <source>
        <strain evidence="2">cv. TM-1</strain>
    </source>
</reference>
<feature type="compositionally biased region" description="Low complexity" evidence="1">
    <location>
        <begin position="121"/>
        <end position="135"/>
    </location>
</feature>
<name>A0A1U8LIH8_GOSHI</name>
<protein>
    <submittedName>
        <fullName evidence="3">Uncharacterized protein isoform X1</fullName>
    </submittedName>
</protein>
<feature type="region of interest" description="Disordered" evidence="1">
    <location>
        <begin position="121"/>
        <end position="156"/>
    </location>
</feature>
<keyword evidence="2" id="KW-1185">Reference proteome</keyword>
<evidence type="ECO:0000256" key="1">
    <source>
        <dbReference type="SAM" id="MobiDB-lite"/>
    </source>
</evidence>
<evidence type="ECO:0000313" key="2">
    <source>
        <dbReference type="Proteomes" id="UP000818029"/>
    </source>
</evidence>